<keyword evidence="1" id="KW-0812">Transmembrane</keyword>
<protein>
    <recommendedName>
        <fullName evidence="4">Transmembrane protein</fullName>
    </recommendedName>
</protein>
<keyword evidence="1" id="KW-1133">Transmembrane helix</keyword>
<accession>A0A834WPY6</accession>
<proteinExistence type="predicted"/>
<evidence type="ECO:0000313" key="2">
    <source>
        <dbReference type="EMBL" id="KAF7827391.1"/>
    </source>
</evidence>
<evidence type="ECO:0008006" key="4">
    <source>
        <dbReference type="Google" id="ProtNLM"/>
    </source>
</evidence>
<keyword evidence="3" id="KW-1185">Reference proteome</keyword>
<dbReference type="AlphaFoldDB" id="A0A834WPY6"/>
<feature type="transmembrane region" description="Helical" evidence="1">
    <location>
        <begin position="152"/>
        <end position="171"/>
    </location>
</feature>
<dbReference type="Proteomes" id="UP000634136">
    <property type="component" value="Unassembled WGS sequence"/>
</dbReference>
<gene>
    <name evidence="2" type="ORF">G2W53_018555</name>
</gene>
<organism evidence="2 3">
    <name type="scientific">Senna tora</name>
    <dbReference type="NCBI Taxonomy" id="362788"/>
    <lineage>
        <taxon>Eukaryota</taxon>
        <taxon>Viridiplantae</taxon>
        <taxon>Streptophyta</taxon>
        <taxon>Embryophyta</taxon>
        <taxon>Tracheophyta</taxon>
        <taxon>Spermatophyta</taxon>
        <taxon>Magnoliopsida</taxon>
        <taxon>eudicotyledons</taxon>
        <taxon>Gunneridae</taxon>
        <taxon>Pentapetalae</taxon>
        <taxon>rosids</taxon>
        <taxon>fabids</taxon>
        <taxon>Fabales</taxon>
        <taxon>Fabaceae</taxon>
        <taxon>Caesalpinioideae</taxon>
        <taxon>Cassia clade</taxon>
        <taxon>Senna</taxon>
    </lineage>
</organism>
<comment type="caution">
    <text evidence="2">The sequence shown here is derived from an EMBL/GenBank/DDBJ whole genome shotgun (WGS) entry which is preliminary data.</text>
</comment>
<sequence>MVHSAAIVKFRHYPQNLKLWTINKRVTPSGSLLHMPHCSFIFIPLCSNASTVGIIPKHAVHKKTVFGSNRVFALAIQFPCPPIFPLFHIRRHAFNSNTPSSNLAASFPSSHLVPSSPSKGTKALCRENMAFAGADSVLTKPKSKTMVTSRRMVVFGLVFLTCIFLLEAAMANNDASDSSKCIHSANPGDACSHHVHERFVDHEDHDDDFDDTFKVVENVAISL</sequence>
<keyword evidence="1" id="KW-0472">Membrane</keyword>
<reference evidence="2" key="1">
    <citation type="submission" date="2020-09" db="EMBL/GenBank/DDBJ databases">
        <title>Genome-Enabled Discovery of Anthraquinone Biosynthesis in Senna tora.</title>
        <authorList>
            <person name="Kang S.-H."/>
            <person name="Pandey R.P."/>
            <person name="Lee C.-M."/>
            <person name="Sim J.-S."/>
            <person name="Jeong J.-T."/>
            <person name="Choi B.-S."/>
            <person name="Jung M."/>
            <person name="Ginzburg D."/>
            <person name="Zhao K."/>
            <person name="Won S.Y."/>
            <person name="Oh T.-J."/>
            <person name="Yu Y."/>
            <person name="Kim N.-H."/>
            <person name="Lee O.R."/>
            <person name="Lee T.-H."/>
            <person name="Bashyal P."/>
            <person name="Kim T.-S."/>
            <person name="Lee W.-H."/>
            <person name="Kawkins C."/>
            <person name="Kim C.-K."/>
            <person name="Kim J.S."/>
            <person name="Ahn B.O."/>
            <person name="Rhee S.Y."/>
            <person name="Sohng J.K."/>
        </authorList>
    </citation>
    <scope>NUCLEOTIDE SEQUENCE</scope>
    <source>
        <tissue evidence="2">Leaf</tissue>
    </source>
</reference>
<dbReference type="EMBL" id="JAAIUW010000006">
    <property type="protein sequence ID" value="KAF7827391.1"/>
    <property type="molecule type" value="Genomic_DNA"/>
</dbReference>
<name>A0A834WPY6_9FABA</name>
<evidence type="ECO:0000313" key="3">
    <source>
        <dbReference type="Proteomes" id="UP000634136"/>
    </source>
</evidence>
<evidence type="ECO:0000256" key="1">
    <source>
        <dbReference type="SAM" id="Phobius"/>
    </source>
</evidence>